<name>A0ABR5A9B0_9BACL</name>
<evidence type="ECO:0000313" key="1">
    <source>
        <dbReference type="EMBL" id="KIL37620.1"/>
    </source>
</evidence>
<dbReference type="Proteomes" id="UP000054526">
    <property type="component" value="Unassembled WGS sequence"/>
</dbReference>
<comment type="caution">
    <text evidence="1">The sequence shown here is derived from an EMBL/GenBank/DDBJ whole genome shotgun (WGS) entry which is preliminary data.</text>
</comment>
<dbReference type="InterPro" id="IPR032710">
    <property type="entry name" value="NTF2-like_dom_sf"/>
</dbReference>
<accession>A0ABR5A9B0</accession>
<sequence length="103" mass="11511">MTEREGAQTYQLWVKAWNEDASVLDKVTAPDCAVHQARTDGKSKDDRKGAEALKGIISDGCAFFKDVKMDIEVGPIVDGPYIFLLERGKFKDYWVSSDGVHLM</sequence>
<gene>
    <name evidence="1" type="ORF">SD71_03200</name>
</gene>
<dbReference type="RefSeq" id="WP_041059320.1">
    <property type="nucleotide sequence ID" value="NZ_JXAL01000001.1"/>
</dbReference>
<proteinExistence type="predicted"/>
<dbReference type="SUPFAM" id="SSF54427">
    <property type="entry name" value="NTF2-like"/>
    <property type="match status" value="1"/>
</dbReference>
<protein>
    <submittedName>
        <fullName evidence="1">Uncharacterized protein</fullName>
    </submittedName>
</protein>
<organism evidence="1 2">
    <name type="scientific">Cohnella kolymensis</name>
    <dbReference type="NCBI Taxonomy" id="1590652"/>
    <lineage>
        <taxon>Bacteria</taxon>
        <taxon>Bacillati</taxon>
        <taxon>Bacillota</taxon>
        <taxon>Bacilli</taxon>
        <taxon>Bacillales</taxon>
        <taxon>Paenibacillaceae</taxon>
        <taxon>Cohnella</taxon>
    </lineage>
</organism>
<dbReference type="EMBL" id="JXAL01000001">
    <property type="protein sequence ID" value="KIL37620.1"/>
    <property type="molecule type" value="Genomic_DNA"/>
</dbReference>
<reference evidence="1 2" key="1">
    <citation type="submission" date="2014-12" db="EMBL/GenBank/DDBJ databases">
        <title>Draft genome sequence of Cohnella kolymensis strain B-2846.</title>
        <authorList>
            <person name="Karlyshev A.V."/>
            <person name="Kudryashova E.B."/>
        </authorList>
    </citation>
    <scope>NUCLEOTIDE SEQUENCE [LARGE SCALE GENOMIC DNA]</scope>
    <source>
        <strain evidence="1 2">VKM B-2846</strain>
    </source>
</reference>
<keyword evidence="2" id="KW-1185">Reference proteome</keyword>
<evidence type="ECO:0000313" key="2">
    <source>
        <dbReference type="Proteomes" id="UP000054526"/>
    </source>
</evidence>